<dbReference type="EMBL" id="JBHSOC010000018">
    <property type="protein sequence ID" value="MFC5642118.1"/>
    <property type="molecule type" value="Genomic_DNA"/>
</dbReference>
<sequence length="135" mass="14338">MMVLDSSGHDRAEVVWLVDNIEVCFASVYGGTFNPLTGVRRGRIDQLATEPDLLWLASEDGAAGAPYVFAVFTGAVGEVTVTGDDTHVLSPVHQRTVDLGDGRVATFVGAHFLDFNVEVGPDLAVCTAEGSCRKL</sequence>
<evidence type="ECO:0000313" key="2">
    <source>
        <dbReference type="Proteomes" id="UP001596066"/>
    </source>
</evidence>
<comment type="caution">
    <text evidence="1">The sequence shown here is derived from an EMBL/GenBank/DDBJ whole genome shotgun (WGS) entry which is preliminary data.</text>
</comment>
<proteinExistence type="predicted"/>
<gene>
    <name evidence="1" type="ORF">ACFPZF_12265</name>
</gene>
<keyword evidence="2" id="KW-1185">Reference proteome</keyword>
<evidence type="ECO:0000313" key="1">
    <source>
        <dbReference type="EMBL" id="MFC5642118.1"/>
    </source>
</evidence>
<reference evidence="2" key="1">
    <citation type="journal article" date="2019" name="Int. J. Syst. Evol. Microbiol.">
        <title>The Global Catalogue of Microorganisms (GCM) 10K type strain sequencing project: providing services to taxonomists for standard genome sequencing and annotation.</title>
        <authorList>
            <consortium name="The Broad Institute Genomics Platform"/>
            <consortium name="The Broad Institute Genome Sequencing Center for Infectious Disease"/>
            <person name="Wu L."/>
            <person name="Ma J."/>
        </authorList>
    </citation>
    <scope>NUCLEOTIDE SEQUENCE [LARGE SCALE GENOMIC DNA]</scope>
    <source>
        <strain evidence="2">CGMCC 4.1622</strain>
    </source>
</reference>
<dbReference type="RefSeq" id="WP_346143877.1">
    <property type="nucleotide sequence ID" value="NZ_BAAAUA010000014.1"/>
</dbReference>
<name>A0ABW0V8D0_9ACTN</name>
<accession>A0ABW0V8D0</accession>
<dbReference type="Proteomes" id="UP001596066">
    <property type="component" value="Unassembled WGS sequence"/>
</dbReference>
<protein>
    <submittedName>
        <fullName evidence="1">Uncharacterized protein</fullName>
    </submittedName>
</protein>
<organism evidence="1 2">
    <name type="scientific">Kitasatospora cinereorecta</name>
    <dbReference type="NCBI Taxonomy" id="285560"/>
    <lineage>
        <taxon>Bacteria</taxon>
        <taxon>Bacillati</taxon>
        <taxon>Actinomycetota</taxon>
        <taxon>Actinomycetes</taxon>
        <taxon>Kitasatosporales</taxon>
        <taxon>Streptomycetaceae</taxon>
        <taxon>Kitasatospora</taxon>
    </lineage>
</organism>